<keyword evidence="2" id="KW-1185">Reference proteome</keyword>
<accession>A0ACB7SVF5</accession>
<reference evidence="1" key="1">
    <citation type="submission" date="2020-05" db="EMBL/GenBank/DDBJ databases">
        <title>Large-scale comparative analyses of tick genomes elucidate their genetic diversity and vector capacities.</title>
        <authorList>
            <person name="Jia N."/>
            <person name="Wang J."/>
            <person name="Shi W."/>
            <person name="Du L."/>
            <person name="Sun Y."/>
            <person name="Zhan W."/>
            <person name="Jiang J."/>
            <person name="Wang Q."/>
            <person name="Zhang B."/>
            <person name="Ji P."/>
            <person name="Sakyi L.B."/>
            <person name="Cui X."/>
            <person name="Yuan T."/>
            <person name="Jiang B."/>
            <person name="Yang W."/>
            <person name="Lam T.T.-Y."/>
            <person name="Chang Q."/>
            <person name="Ding S."/>
            <person name="Wang X."/>
            <person name="Zhu J."/>
            <person name="Ruan X."/>
            <person name="Zhao L."/>
            <person name="Wei J."/>
            <person name="Que T."/>
            <person name="Du C."/>
            <person name="Cheng J."/>
            <person name="Dai P."/>
            <person name="Han X."/>
            <person name="Huang E."/>
            <person name="Gao Y."/>
            <person name="Liu J."/>
            <person name="Shao H."/>
            <person name="Ye R."/>
            <person name="Li L."/>
            <person name="Wei W."/>
            <person name="Wang X."/>
            <person name="Wang C."/>
            <person name="Yang T."/>
            <person name="Huo Q."/>
            <person name="Li W."/>
            <person name="Guo W."/>
            <person name="Chen H."/>
            <person name="Zhou L."/>
            <person name="Ni X."/>
            <person name="Tian J."/>
            <person name="Zhou Y."/>
            <person name="Sheng Y."/>
            <person name="Liu T."/>
            <person name="Pan Y."/>
            <person name="Xia L."/>
            <person name="Li J."/>
            <person name="Zhao F."/>
            <person name="Cao W."/>
        </authorList>
    </citation>
    <scope>NUCLEOTIDE SEQUENCE</scope>
    <source>
        <strain evidence="1">Hyas-2018</strain>
    </source>
</reference>
<proteinExistence type="predicted"/>
<sequence>MKVIVEGIPVSRELAAADWLTKVNKLRVARTSPECAVPNSPGHKVVPDQPPRINNGQPSGAPAMKMPTEPTPRQRGRLPAKNSVASNQPRLPSVALKLIVRPRGGLLLSKISTQLLEAVCIAAHFTRDAVRHDDLIQANLIQNTFAYCTPDIERAERVLRIKAITIDNKDYEESVYCAPDDSSGRGVIRGVDLRLDRDTIQAELQDNRDPTIADFRRRGNTTAALPVRSSRSLSPKYRPGSIFATVDTDVTYSRSTKHATAAASSFIELTFALAQLRKARAVIYQIHQRTTRANQPVACAAKNTSRAIVAAKKSTASPTRSSAGSGGSTDKPRNTES</sequence>
<comment type="caution">
    <text evidence="1">The sequence shown here is derived from an EMBL/GenBank/DDBJ whole genome shotgun (WGS) entry which is preliminary data.</text>
</comment>
<evidence type="ECO:0000313" key="1">
    <source>
        <dbReference type="EMBL" id="KAH6937759.1"/>
    </source>
</evidence>
<dbReference type="EMBL" id="CM023482">
    <property type="protein sequence ID" value="KAH6937759.1"/>
    <property type="molecule type" value="Genomic_DNA"/>
</dbReference>
<organism evidence="1 2">
    <name type="scientific">Hyalomma asiaticum</name>
    <name type="common">Tick</name>
    <dbReference type="NCBI Taxonomy" id="266040"/>
    <lineage>
        <taxon>Eukaryota</taxon>
        <taxon>Metazoa</taxon>
        <taxon>Ecdysozoa</taxon>
        <taxon>Arthropoda</taxon>
        <taxon>Chelicerata</taxon>
        <taxon>Arachnida</taxon>
        <taxon>Acari</taxon>
        <taxon>Parasitiformes</taxon>
        <taxon>Ixodida</taxon>
        <taxon>Ixodoidea</taxon>
        <taxon>Ixodidae</taxon>
        <taxon>Hyalomminae</taxon>
        <taxon>Hyalomma</taxon>
    </lineage>
</organism>
<gene>
    <name evidence="1" type="ORF">HPB50_004020</name>
</gene>
<dbReference type="Proteomes" id="UP000821845">
    <property type="component" value="Chromosome 2"/>
</dbReference>
<protein>
    <submittedName>
        <fullName evidence="1">Uncharacterized protein</fullName>
    </submittedName>
</protein>
<name>A0ACB7SVF5_HYAAI</name>
<evidence type="ECO:0000313" key="2">
    <source>
        <dbReference type="Proteomes" id="UP000821845"/>
    </source>
</evidence>